<sequence length="330" mass="35476">MQRFPIKAVVAATLPRRAPFRTQKATVTVPVLAAIAPAGPQCAATVGKASGCRRLRAWRLWRRSGPYWSSPRARPLMARLFPGLHRVLQSEAPEPDAAPVAPQPLAARMVRSAAVRARRRRAPLIASTAPWVRPAPQRLARPSKSEPGPGGLGVVSTTLVSTNKSTTRTGSPLPPQPSGRSEESTAWLRCMPSAKPAMLDFRSPGSLAYEGGLHAASAQARRAPGPRRPIFVSTTETAPLQDRRTPAGRTGLPGVPANRAAAGRTTRRRAEISAVPPPDSGREENRPTAGLGPPRTETDRDAACLPRQICKPWHRPARVRRSAIEQGRHA</sequence>
<evidence type="ECO:0000313" key="2">
    <source>
        <dbReference type="EMBL" id="SFH79604.1"/>
    </source>
</evidence>
<gene>
    <name evidence="2" type="ORF">SAMN04488021_13441</name>
</gene>
<feature type="compositionally biased region" description="Polar residues" evidence="1">
    <location>
        <begin position="155"/>
        <end position="170"/>
    </location>
</feature>
<dbReference type="STRING" id="34004.SAMN04488021_13441"/>
<proteinExistence type="predicted"/>
<protein>
    <submittedName>
        <fullName evidence="2">Uncharacterized protein</fullName>
    </submittedName>
</protein>
<evidence type="ECO:0000256" key="1">
    <source>
        <dbReference type="SAM" id="MobiDB-lite"/>
    </source>
</evidence>
<name>A0A1I3CYL9_9RHOB</name>
<feature type="region of interest" description="Disordered" evidence="1">
    <location>
        <begin position="135"/>
        <end position="185"/>
    </location>
</feature>
<dbReference type="AlphaFoldDB" id="A0A1I3CYL9"/>
<dbReference type="EMBL" id="FOPU01000034">
    <property type="protein sequence ID" value="SFH79604.1"/>
    <property type="molecule type" value="Genomic_DNA"/>
</dbReference>
<organism evidence="2 3">
    <name type="scientific">Paracoccus aminovorans</name>
    <dbReference type="NCBI Taxonomy" id="34004"/>
    <lineage>
        <taxon>Bacteria</taxon>
        <taxon>Pseudomonadati</taxon>
        <taxon>Pseudomonadota</taxon>
        <taxon>Alphaproteobacteria</taxon>
        <taxon>Rhodobacterales</taxon>
        <taxon>Paracoccaceae</taxon>
        <taxon>Paracoccus</taxon>
    </lineage>
</organism>
<keyword evidence="3" id="KW-1185">Reference proteome</keyword>
<evidence type="ECO:0000313" key="3">
    <source>
        <dbReference type="Proteomes" id="UP000183635"/>
    </source>
</evidence>
<feature type="region of interest" description="Disordered" evidence="1">
    <location>
        <begin position="217"/>
        <end position="302"/>
    </location>
</feature>
<dbReference type="Proteomes" id="UP000183635">
    <property type="component" value="Unassembled WGS sequence"/>
</dbReference>
<accession>A0A1I3CYL9</accession>
<reference evidence="2 3" key="1">
    <citation type="submission" date="2016-10" db="EMBL/GenBank/DDBJ databases">
        <authorList>
            <person name="de Groot N.N."/>
        </authorList>
    </citation>
    <scope>NUCLEOTIDE SEQUENCE [LARGE SCALE GENOMIC DNA]</scope>
    <source>
        <strain evidence="2 3">DSM 8537</strain>
    </source>
</reference>